<gene>
    <name evidence="9" type="ORF">PYW07_016893</name>
</gene>
<feature type="binding site" evidence="6">
    <location>
        <position position="57"/>
    </location>
    <ligand>
        <name>Zn(2+)</name>
        <dbReference type="ChEBI" id="CHEBI:29105"/>
    </ligand>
</feature>
<keyword evidence="10" id="KW-1185">Reference proteome</keyword>
<feature type="binding site" evidence="6">
    <location>
        <position position="99"/>
    </location>
    <ligand>
        <name>Zn(2+)</name>
        <dbReference type="ChEBI" id="CHEBI:29105"/>
    </ligand>
</feature>
<evidence type="ECO:0000259" key="8">
    <source>
        <dbReference type="PROSITE" id="PS51915"/>
    </source>
</evidence>
<dbReference type="GO" id="GO:0005634">
    <property type="term" value="C:nucleus"/>
    <property type="evidence" value="ECO:0007669"/>
    <property type="project" value="InterPro"/>
</dbReference>
<dbReference type="Gene3D" id="3.30.160.60">
    <property type="entry name" value="Classic Zinc Finger"/>
    <property type="match status" value="4"/>
</dbReference>
<dbReference type="PROSITE" id="PS00028">
    <property type="entry name" value="ZINC_FINGER_C2H2_1"/>
    <property type="match status" value="3"/>
</dbReference>
<name>A0AAD7YXH8_MYTSE</name>
<dbReference type="PANTHER" id="PTHR24379">
    <property type="entry name" value="KRAB AND ZINC FINGER DOMAIN-CONTAINING"/>
    <property type="match status" value="1"/>
</dbReference>
<evidence type="ECO:0000256" key="2">
    <source>
        <dbReference type="ARBA" id="ARBA00022737"/>
    </source>
</evidence>
<dbReference type="InterPro" id="IPR012934">
    <property type="entry name" value="Znf_AD"/>
</dbReference>
<sequence>MASTILVQKLVSVKLSKGEFEKIRCLRSNNTEKMFKAVSSLKKVLEKQVHKKTCRLCLKPGHRNIFDNHDFDIDAGIKQILHIQVTKDDGKPQFICRSCEAVLRNAELLRQTAEVSQWRLQQELEMVSCTALDCGTKESSHHGSYFVKRGARVTREWACGKCRQTFYSQEEFTTHESLPSCRSSAKFFVCETCGLELKSITRLKRHRLIHTGELHYPCTACPYRARTKYALLVHERAHSGVRPLACAQCPATFLNSSNLASHRRRHLPPAYHCQMCEKRFRFKEALQNHLATQHSTAKPHICNSCGKSFSTRKMICRHERRVHNRPRLRSGVVPTYLRQQQEQLT</sequence>
<evidence type="ECO:0000313" key="9">
    <source>
        <dbReference type="EMBL" id="KAJ8729855.1"/>
    </source>
</evidence>
<feature type="domain" description="ZAD" evidence="8">
    <location>
        <begin position="52"/>
        <end position="123"/>
    </location>
</feature>
<feature type="domain" description="C2H2-type" evidence="7">
    <location>
        <begin position="216"/>
        <end position="243"/>
    </location>
</feature>
<dbReference type="Pfam" id="PF07776">
    <property type="entry name" value="zf-AD"/>
    <property type="match status" value="1"/>
</dbReference>
<keyword evidence="4 6" id="KW-0862">Zinc</keyword>
<dbReference type="SMART" id="SM00868">
    <property type="entry name" value="zf-AD"/>
    <property type="match status" value="1"/>
</dbReference>
<dbReference type="InterPro" id="IPR013087">
    <property type="entry name" value="Znf_C2H2_type"/>
</dbReference>
<proteinExistence type="predicted"/>
<feature type="domain" description="C2H2-type" evidence="7">
    <location>
        <begin position="271"/>
        <end position="299"/>
    </location>
</feature>
<dbReference type="GO" id="GO:0008270">
    <property type="term" value="F:zinc ion binding"/>
    <property type="evidence" value="ECO:0007669"/>
    <property type="project" value="UniProtKB-UniRule"/>
</dbReference>
<feature type="domain" description="C2H2-type" evidence="7">
    <location>
        <begin position="300"/>
        <end position="328"/>
    </location>
</feature>
<dbReference type="GO" id="GO:0000977">
    <property type="term" value="F:RNA polymerase II transcription regulatory region sequence-specific DNA binding"/>
    <property type="evidence" value="ECO:0007669"/>
    <property type="project" value="TreeGrafter"/>
</dbReference>
<feature type="domain" description="C2H2-type" evidence="7">
    <location>
        <begin position="244"/>
        <end position="266"/>
    </location>
</feature>
<dbReference type="Proteomes" id="UP001231518">
    <property type="component" value="Chromosome 9"/>
</dbReference>
<accession>A0AAD7YXH8</accession>
<keyword evidence="1 6" id="KW-0479">Metal-binding</keyword>
<dbReference type="EMBL" id="JARGEI010000006">
    <property type="protein sequence ID" value="KAJ8729855.1"/>
    <property type="molecule type" value="Genomic_DNA"/>
</dbReference>
<evidence type="ECO:0000256" key="5">
    <source>
        <dbReference type="PROSITE-ProRule" id="PRU00042"/>
    </source>
</evidence>
<dbReference type="PROSITE" id="PS51915">
    <property type="entry name" value="ZAD"/>
    <property type="match status" value="1"/>
</dbReference>
<evidence type="ECO:0000256" key="1">
    <source>
        <dbReference type="ARBA" id="ARBA00022723"/>
    </source>
</evidence>
<keyword evidence="3 5" id="KW-0863">Zinc-finger</keyword>
<comment type="caution">
    <text evidence="9">The sequence shown here is derived from an EMBL/GenBank/DDBJ whole genome shotgun (WGS) entry which is preliminary data.</text>
</comment>
<keyword evidence="2" id="KW-0677">Repeat</keyword>
<dbReference type="PANTHER" id="PTHR24379:SF127">
    <property type="entry name" value="BLOODY FINGERS-RELATED"/>
    <property type="match status" value="1"/>
</dbReference>
<evidence type="ECO:0000256" key="3">
    <source>
        <dbReference type="ARBA" id="ARBA00022771"/>
    </source>
</evidence>
<dbReference type="SUPFAM" id="SSF57716">
    <property type="entry name" value="Glucocorticoid receptor-like (DNA-binding domain)"/>
    <property type="match status" value="1"/>
</dbReference>
<dbReference type="SMART" id="SM00355">
    <property type="entry name" value="ZnF_C2H2"/>
    <property type="match status" value="6"/>
</dbReference>
<evidence type="ECO:0000256" key="6">
    <source>
        <dbReference type="PROSITE-ProRule" id="PRU01263"/>
    </source>
</evidence>
<reference evidence="9" key="1">
    <citation type="submission" date="2023-03" db="EMBL/GenBank/DDBJ databases">
        <title>Chromosome-level genomes of two armyworms, Mythimna separata and Mythimna loreyi, provide insights into the biosynthesis and reception of sex pheromones.</title>
        <authorList>
            <person name="Zhao H."/>
        </authorList>
    </citation>
    <scope>NUCLEOTIDE SEQUENCE</scope>
    <source>
        <strain evidence="9">BeijingLab</strain>
        <tissue evidence="9">Pupa</tissue>
    </source>
</reference>
<protein>
    <submittedName>
        <fullName evidence="9">Uncharacterized protein</fullName>
    </submittedName>
</protein>
<feature type="binding site" evidence="6">
    <location>
        <position position="54"/>
    </location>
    <ligand>
        <name>Zn(2+)</name>
        <dbReference type="ChEBI" id="CHEBI:29105"/>
    </ligand>
</feature>
<dbReference type="InterPro" id="IPR036236">
    <property type="entry name" value="Znf_C2H2_sf"/>
</dbReference>
<dbReference type="Gene3D" id="3.40.1800.20">
    <property type="match status" value="1"/>
</dbReference>
<feature type="binding site" evidence="6">
    <location>
        <position position="96"/>
    </location>
    <ligand>
        <name>Zn(2+)</name>
        <dbReference type="ChEBI" id="CHEBI:29105"/>
    </ligand>
</feature>
<evidence type="ECO:0000313" key="10">
    <source>
        <dbReference type="Proteomes" id="UP001231518"/>
    </source>
</evidence>
<dbReference type="PROSITE" id="PS50157">
    <property type="entry name" value="ZINC_FINGER_C2H2_2"/>
    <property type="match status" value="5"/>
</dbReference>
<organism evidence="9 10">
    <name type="scientific">Mythimna separata</name>
    <name type="common">Oriental armyworm</name>
    <name type="synonym">Pseudaletia separata</name>
    <dbReference type="NCBI Taxonomy" id="271217"/>
    <lineage>
        <taxon>Eukaryota</taxon>
        <taxon>Metazoa</taxon>
        <taxon>Ecdysozoa</taxon>
        <taxon>Arthropoda</taxon>
        <taxon>Hexapoda</taxon>
        <taxon>Insecta</taxon>
        <taxon>Pterygota</taxon>
        <taxon>Neoptera</taxon>
        <taxon>Endopterygota</taxon>
        <taxon>Lepidoptera</taxon>
        <taxon>Glossata</taxon>
        <taxon>Ditrysia</taxon>
        <taxon>Noctuoidea</taxon>
        <taxon>Noctuidae</taxon>
        <taxon>Noctuinae</taxon>
        <taxon>Hadenini</taxon>
        <taxon>Mythimna</taxon>
    </lineage>
</organism>
<dbReference type="GO" id="GO:0000981">
    <property type="term" value="F:DNA-binding transcription factor activity, RNA polymerase II-specific"/>
    <property type="evidence" value="ECO:0007669"/>
    <property type="project" value="TreeGrafter"/>
</dbReference>
<dbReference type="Pfam" id="PF00096">
    <property type="entry name" value="zf-C2H2"/>
    <property type="match status" value="2"/>
</dbReference>
<evidence type="ECO:0000256" key="4">
    <source>
        <dbReference type="ARBA" id="ARBA00022833"/>
    </source>
</evidence>
<feature type="domain" description="C2H2-type" evidence="7">
    <location>
        <begin position="188"/>
        <end position="215"/>
    </location>
</feature>
<evidence type="ECO:0000259" key="7">
    <source>
        <dbReference type="PROSITE" id="PS50157"/>
    </source>
</evidence>
<dbReference type="SUPFAM" id="SSF57667">
    <property type="entry name" value="beta-beta-alpha zinc fingers"/>
    <property type="match status" value="3"/>
</dbReference>
<dbReference type="AlphaFoldDB" id="A0AAD7YXH8"/>